<feature type="transmembrane region" description="Helical" evidence="1">
    <location>
        <begin position="12"/>
        <end position="29"/>
    </location>
</feature>
<keyword evidence="1" id="KW-0472">Membrane</keyword>
<gene>
    <name evidence="2" type="ORF">HF682_06990</name>
</gene>
<proteinExistence type="predicted"/>
<feature type="transmembrane region" description="Helical" evidence="1">
    <location>
        <begin position="35"/>
        <end position="55"/>
    </location>
</feature>
<protein>
    <submittedName>
        <fullName evidence="2">Uncharacterized protein</fullName>
    </submittedName>
</protein>
<evidence type="ECO:0000256" key="1">
    <source>
        <dbReference type="SAM" id="Phobius"/>
    </source>
</evidence>
<dbReference type="EMBL" id="JABAIM010000001">
    <property type="protein sequence ID" value="NLR74899.1"/>
    <property type="molecule type" value="Genomic_DNA"/>
</dbReference>
<evidence type="ECO:0000313" key="3">
    <source>
        <dbReference type="Proteomes" id="UP000587991"/>
    </source>
</evidence>
<reference evidence="2 3" key="1">
    <citation type="submission" date="2020-04" db="EMBL/GenBank/DDBJ databases">
        <title>Draft genome of Leeia sp. IMCC25680.</title>
        <authorList>
            <person name="Song J."/>
            <person name="Cho J.-C."/>
        </authorList>
    </citation>
    <scope>NUCLEOTIDE SEQUENCE [LARGE SCALE GENOMIC DNA]</scope>
    <source>
        <strain evidence="2 3">IMCC25680</strain>
    </source>
</reference>
<organism evidence="2 3">
    <name type="scientific">Leeia aquatica</name>
    <dbReference type="NCBI Taxonomy" id="2725557"/>
    <lineage>
        <taxon>Bacteria</taxon>
        <taxon>Pseudomonadati</taxon>
        <taxon>Pseudomonadota</taxon>
        <taxon>Betaproteobacteria</taxon>
        <taxon>Neisseriales</taxon>
        <taxon>Leeiaceae</taxon>
        <taxon>Leeia</taxon>
    </lineage>
</organism>
<dbReference type="AlphaFoldDB" id="A0A847SC25"/>
<dbReference type="PROSITE" id="PS51257">
    <property type="entry name" value="PROKAR_LIPOPROTEIN"/>
    <property type="match status" value="1"/>
</dbReference>
<keyword evidence="3" id="KW-1185">Reference proteome</keyword>
<accession>A0A847SC25</accession>
<dbReference type="RefSeq" id="WP_168876478.1">
    <property type="nucleotide sequence ID" value="NZ_JABAIM010000001.1"/>
</dbReference>
<name>A0A847SC25_9NEIS</name>
<comment type="caution">
    <text evidence="2">The sequence shown here is derived from an EMBL/GenBank/DDBJ whole genome shotgun (WGS) entry which is preliminary data.</text>
</comment>
<dbReference type="Proteomes" id="UP000587991">
    <property type="component" value="Unassembled WGS sequence"/>
</dbReference>
<keyword evidence="1" id="KW-1133">Transmembrane helix</keyword>
<feature type="transmembrane region" description="Helical" evidence="1">
    <location>
        <begin position="97"/>
        <end position="117"/>
    </location>
</feature>
<evidence type="ECO:0000313" key="2">
    <source>
        <dbReference type="EMBL" id="NLR74899.1"/>
    </source>
</evidence>
<keyword evidence="1" id="KW-0812">Transmembrane</keyword>
<sequence length="118" mass="12819">MYYKRALKHLLYIELVAALATVAACYWLGSQTLLQFVNVSSCVGLGVGGIGALIMQGNGYSSEDAVQEDMALSVASDPDAASWWRAYDRWLAEHQSVLLIIGGVLWLGLTALAYNLLH</sequence>